<keyword evidence="1" id="KW-0812">Transmembrane</keyword>
<keyword evidence="1" id="KW-0472">Membrane</keyword>
<evidence type="ECO:0000256" key="1">
    <source>
        <dbReference type="SAM" id="Phobius"/>
    </source>
</evidence>
<accession>A0ABP5UJN9</accession>
<evidence type="ECO:0000313" key="2">
    <source>
        <dbReference type="EMBL" id="GAA2378795.1"/>
    </source>
</evidence>
<name>A0ABP5UJN9_9ACTN</name>
<sequence length="135" mass="14417">MYVGLGLTVVTMIVTYLARTRLADHIRAGYPAYAQERIDTAAGTYLIYLTVLGALGIVCWFCSIWAVGTGKRWARGVATLVFALSASVALFNLLVRDTSGDTGLPPLLGWVGMAPCLAGLLAVVLLWSTRPASRV</sequence>
<keyword evidence="1" id="KW-1133">Transmembrane helix</keyword>
<keyword evidence="3" id="KW-1185">Reference proteome</keyword>
<reference evidence="3" key="1">
    <citation type="journal article" date="2019" name="Int. J. Syst. Evol. Microbiol.">
        <title>The Global Catalogue of Microorganisms (GCM) 10K type strain sequencing project: providing services to taxonomists for standard genome sequencing and annotation.</title>
        <authorList>
            <consortium name="The Broad Institute Genomics Platform"/>
            <consortium name="The Broad Institute Genome Sequencing Center for Infectious Disease"/>
            <person name="Wu L."/>
            <person name="Ma J."/>
        </authorList>
    </citation>
    <scope>NUCLEOTIDE SEQUENCE [LARGE SCALE GENOMIC DNA]</scope>
    <source>
        <strain evidence="3">JCM 3272</strain>
    </source>
</reference>
<dbReference type="Proteomes" id="UP001501444">
    <property type="component" value="Unassembled WGS sequence"/>
</dbReference>
<comment type="caution">
    <text evidence="2">The sequence shown here is derived from an EMBL/GenBank/DDBJ whole genome shotgun (WGS) entry which is preliminary data.</text>
</comment>
<feature type="transmembrane region" description="Helical" evidence="1">
    <location>
        <begin position="74"/>
        <end position="95"/>
    </location>
</feature>
<evidence type="ECO:0000313" key="3">
    <source>
        <dbReference type="Proteomes" id="UP001501444"/>
    </source>
</evidence>
<feature type="transmembrane region" description="Helical" evidence="1">
    <location>
        <begin position="47"/>
        <end position="67"/>
    </location>
</feature>
<feature type="transmembrane region" description="Helical" evidence="1">
    <location>
        <begin position="107"/>
        <end position="127"/>
    </location>
</feature>
<gene>
    <name evidence="2" type="ORF">GCM10010170_085030</name>
</gene>
<dbReference type="EMBL" id="BAAARV010000084">
    <property type="protein sequence ID" value="GAA2378795.1"/>
    <property type="molecule type" value="Genomic_DNA"/>
</dbReference>
<proteinExistence type="predicted"/>
<organism evidence="2 3">
    <name type="scientific">Dactylosporangium salmoneum</name>
    <dbReference type="NCBI Taxonomy" id="53361"/>
    <lineage>
        <taxon>Bacteria</taxon>
        <taxon>Bacillati</taxon>
        <taxon>Actinomycetota</taxon>
        <taxon>Actinomycetes</taxon>
        <taxon>Micromonosporales</taxon>
        <taxon>Micromonosporaceae</taxon>
        <taxon>Dactylosporangium</taxon>
    </lineage>
</organism>
<protein>
    <submittedName>
        <fullName evidence="2">Uncharacterized protein</fullName>
    </submittedName>
</protein>